<dbReference type="InterPro" id="IPR043129">
    <property type="entry name" value="ATPase_NBD"/>
</dbReference>
<dbReference type="AlphaFoldDB" id="I5C932"/>
<dbReference type="EMBL" id="AJYA01000008">
    <property type="protein sequence ID" value="EIM78334.1"/>
    <property type="molecule type" value="Genomic_DNA"/>
</dbReference>
<proteinExistence type="inferred from homology"/>
<dbReference type="PANTHER" id="PTHR18964:SF149">
    <property type="entry name" value="BIFUNCTIONAL UDP-N-ACETYLGLUCOSAMINE 2-EPIMERASE_N-ACETYLMANNOSAMINE KINASE"/>
    <property type="match status" value="1"/>
</dbReference>
<evidence type="ECO:0000256" key="1">
    <source>
        <dbReference type="ARBA" id="ARBA00006479"/>
    </source>
</evidence>
<comment type="caution">
    <text evidence="2">The sequence shown here is derived from an EMBL/GenBank/DDBJ whole genome shotgun (WGS) entry which is preliminary data.</text>
</comment>
<dbReference type="STRING" id="1189621.A3SI_04297"/>
<dbReference type="Gene3D" id="3.30.420.40">
    <property type="match status" value="2"/>
</dbReference>
<evidence type="ECO:0000313" key="2">
    <source>
        <dbReference type="EMBL" id="EIM78334.1"/>
    </source>
</evidence>
<dbReference type="Proteomes" id="UP000005551">
    <property type="component" value="Unassembled WGS sequence"/>
</dbReference>
<sequence length="317" mass="34542">MEALLLFHMKRIALPILGIDIGGTSTKAALYQEGTLRQHRRIATPTSASGEDFYAFLCALIQEELEREMLGGIALASPGLIDVQGGRVLQVNNLAGLENFPLCARLEARFGLPVRLENDANAHAYAEHKNGAAQGSESSVTLSLGTGLGGGIVMQDQLVRGVFSAAGEWCSVPYLEGTFETYCSSVFFFREYQGSPEACFQAARAGESRALLHWETFGRHLGALAQVIASVLAPECIVFSGTISRAFPLFEGALRETFQQHPYPLLRTRTQIRQAALSESGVIGAASYLRMRKSTLSRLPHPTFFADFGYLIQNCIF</sequence>
<gene>
    <name evidence="2" type="ORF">A3SI_04297</name>
</gene>
<dbReference type="CDD" id="cd23763">
    <property type="entry name" value="ASKHA_ATPase_ROK"/>
    <property type="match status" value="1"/>
</dbReference>
<dbReference type="InterPro" id="IPR000600">
    <property type="entry name" value="ROK"/>
</dbReference>
<accession>I5C932</accession>
<name>I5C932_9BACT</name>
<reference evidence="2" key="1">
    <citation type="submission" date="2012-05" db="EMBL/GenBank/DDBJ databases">
        <title>Genome sequence of Nitritalea halalkaliphila LW7.</title>
        <authorList>
            <person name="Jangir P.K."/>
            <person name="Singh A."/>
            <person name="Shivaji S."/>
            <person name="Sharma R."/>
        </authorList>
    </citation>
    <scope>NUCLEOTIDE SEQUENCE [LARGE SCALE GENOMIC DNA]</scope>
    <source>
        <strain evidence="2">LW7</strain>
    </source>
</reference>
<dbReference type="Pfam" id="PF00480">
    <property type="entry name" value="ROK"/>
    <property type="match status" value="1"/>
</dbReference>
<protein>
    <submittedName>
        <fullName evidence="2">ROK family protein</fullName>
    </submittedName>
</protein>
<organism evidence="2 3">
    <name type="scientific">Nitritalea halalkaliphila LW7</name>
    <dbReference type="NCBI Taxonomy" id="1189621"/>
    <lineage>
        <taxon>Bacteria</taxon>
        <taxon>Pseudomonadati</taxon>
        <taxon>Bacteroidota</taxon>
        <taxon>Cytophagia</taxon>
        <taxon>Cytophagales</taxon>
        <taxon>Cyclobacteriaceae</taxon>
        <taxon>Nitritalea</taxon>
    </lineage>
</organism>
<dbReference type="SUPFAM" id="SSF53067">
    <property type="entry name" value="Actin-like ATPase domain"/>
    <property type="match status" value="1"/>
</dbReference>
<dbReference type="PANTHER" id="PTHR18964">
    <property type="entry name" value="ROK (REPRESSOR, ORF, KINASE) FAMILY"/>
    <property type="match status" value="1"/>
</dbReference>
<comment type="similarity">
    <text evidence="1">Belongs to the ROK (NagC/XylR) family.</text>
</comment>
<keyword evidence="3" id="KW-1185">Reference proteome</keyword>
<evidence type="ECO:0000313" key="3">
    <source>
        <dbReference type="Proteomes" id="UP000005551"/>
    </source>
</evidence>